<dbReference type="SUPFAM" id="SSF53850">
    <property type="entry name" value="Periplasmic binding protein-like II"/>
    <property type="match status" value="1"/>
</dbReference>
<evidence type="ECO:0000256" key="2">
    <source>
        <dbReference type="SAM" id="SignalP"/>
    </source>
</evidence>
<evidence type="ECO:0000313" key="4">
    <source>
        <dbReference type="EMBL" id="ODR97951.1"/>
    </source>
</evidence>
<dbReference type="Proteomes" id="UP000094501">
    <property type="component" value="Unassembled WGS sequence"/>
</dbReference>
<feature type="signal peptide" evidence="2">
    <location>
        <begin position="1"/>
        <end position="28"/>
    </location>
</feature>
<dbReference type="STRING" id="1774968.AUC68_10550"/>
<keyword evidence="1 2" id="KW-0732">Signal</keyword>
<feature type="domain" description="Solute-binding protein family 3/N-terminal" evidence="3">
    <location>
        <begin position="39"/>
        <end position="279"/>
    </location>
</feature>
<dbReference type="PANTHER" id="PTHR35936:SF17">
    <property type="entry name" value="ARGININE-BINDING EXTRACELLULAR PROTEIN ARTP"/>
    <property type="match status" value="1"/>
</dbReference>
<dbReference type="RefSeq" id="WP_244500543.1">
    <property type="nucleotide sequence ID" value="NZ_LPWG01000014.1"/>
</dbReference>
<dbReference type="Gene3D" id="3.40.190.10">
    <property type="entry name" value="Periplasmic binding protein-like II"/>
    <property type="match status" value="2"/>
</dbReference>
<dbReference type="SMART" id="SM00062">
    <property type="entry name" value="PBPb"/>
    <property type="match status" value="1"/>
</dbReference>
<gene>
    <name evidence="4" type="ORF">AUC68_10550</name>
</gene>
<feature type="chain" id="PRO_5009138744" description="Solute-binding protein family 3/N-terminal domain-containing protein" evidence="2">
    <location>
        <begin position="29"/>
        <end position="295"/>
    </location>
</feature>
<evidence type="ECO:0000313" key="5">
    <source>
        <dbReference type="Proteomes" id="UP000094501"/>
    </source>
</evidence>
<dbReference type="NCBIfam" id="TIGR03870">
    <property type="entry name" value="ABC_MoxJ"/>
    <property type="match status" value="1"/>
</dbReference>
<dbReference type="GO" id="GO:0046170">
    <property type="term" value="P:methanol catabolic process"/>
    <property type="evidence" value="ECO:0007669"/>
    <property type="project" value="InterPro"/>
</dbReference>
<dbReference type="PANTHER" id="PTHR35936">
    <property type="entry name" value="MEMBRANE-BOUND LYTIC MUREIN TRANSGLYCOSYLASE F"/>
    <property type="match status" value="1"/>
</dbReference>
<dbReference type="EMBL" id="LPWG01000014">
    <property type="protein sequence ID" value="ODR97951.1"/>
    <property type="molecule type" value="Genomic_DNA"/>
</dbReference>
<dbReference type="GO" id="GO:0042597">
    <property type="term" value="C:periplasmic space"/>
    <property type="evidence" value="ECO:0007669"/>
    <property type="project" value="InterPro"/>
</dbReference>
<name>A0A1E3VXF4_9HYPH</name>
<comment type="caution">
    <text evidence="4">The sequence shown here is derived from an EMBL/GenBank/DDBJ whole genome shotgun (WGS) entry which is preliminary data.</text>
</comment>
<dbReference type="AlphaFoldDB" id="A0A1E3VXF4"/>
<dbReference type="InterPro" id="IPR022455">
    <property type="entry name" value="Methanol_oxidation_MoxJ"/>
</dbReference>
<protein>
    <recommendedName>
        <fullName evidence="3">Solute-binding protein family 3/N-terminal domain-containing protein</fullName>
    </recommendedName>
</protein>
<keyword evidence="5" id="KW-1185">Reference proteome</keyword>
<accession>A0A1E3VXF4</accession>
<dbReference type="InterPro" id="IPR001638">
    <property type="entry name" value="Solute-binding_3/MltF_N"/>
</dbReference>
<evidence type="ECO:0000259" key="3">
    <source>
        <dbReference type="SMART" id="SM00062"/>
    </source>
</evidence>
<evidence type="ECO:0000256" key="1">
    <source>
        <dbReference type="ARBA" id="ARBA00022729"/>
    </source>
</evidence>
<organism evidence="4 5">
    <name type="scientific">Methyloceanibacter methanicus</name>
    <dbReference type="NCBI Taxonomy" id="1774968"/>
    <lineage>
        <taxon>Bacteria</taxon>
        <taxon>Pseudomonadati</taxon>
        <taxon>Pseudomonadota</taxon>
        <taxon>Alphaproteobacteria</taxon>
        <taxon>Hyphomicrobiales</taxon>
        <taxon>Hyphomicrobiaceae</taxon>
        <taxon>Methyloceanibacter</taxon>
    </lineage>
</organism>
<reference evidence="4 5" key="1">
    <citation type="journal article" date="2016" name="Environ. Microbiol.">
        <title>New Methyloceanibacter diversity from North Sea sediments includes methanotroph containing solely the soluble methane monooxygenase.</title>
        <authorList>
            <person name="Vekeman B."/>
            <person name="Kerckhof F.M."/>
            <person name="Cremers G."/>
            <person name="de Vos P."/>
            <person name="Vandamme P."/>
            <person name="Boon N."/>
            <person name="Op den Camp H.J."/>
            <person name="Heylen K."/>
        </authorList>
    </citation>
    <scope>NUCLEOTIDE SEQUENCE [LARGE SCALE GENOMIC DNA]</scope>
    <source>
        <strain evidence="4 5">R-67174</strain>
    </source>
</reference>
<proteinExistence type="predicted"/>
<sequence length="295" mass="32408">MDKITKLFGKALLASVAVCALLTSPAHAADDADGTAQDMLRVCAGAKENPYSTKDEKGFENRIAKALGEVMGKKVVFAWEDKPAIYVVRDQLDKNNCDLVVGVDTGDPRLLTTTPYYRAGYVFVQPADSELEIEAFDSPDLARANNVGYEPGGPAEVMMVKHGLFSKNFNYVKSLTNYKSSRNQFLRIDPALMVSNVLDGKSDVAIAFAPSVARYVKESGGKLKMTPVPDKNFRFDGEPVLFHFDQSMGVRKDDKEFFEEVEEALKKAKPEIIEILTDEGIPVEEPTQPPAGTKS</sequence>